<feature type="transmembrane region" description="Helical" evidence="1">
    <location>
        <begin position="50"/>
        <end position="72"/>
    </location>
</feature>
<evidence type="ECO:0000313" key="4">
    <source>
        <dbReference type="Proteomes" id="UP001202922"/>
    </source>
</evidence>
<feature type="transmembrane region" description="Helical" evidence="1">
    <location>
        <begin position="174"/>
        <end position="194"/>
    </location>
</feature>
<feature type="transmembrane region" description="Helical" evidence="1">
    <location>
        <begin position="147"/>
        <end position="167"/>
    </location>
</feature>
<keyword evidence="1" id="KW-1133">Transmembrane helix</keyword>
<gene>
    <name evidence="3" type="ORF">L0M17_08525</name>
</gene>
<feature type="transmembrane region" description="Helical" evidence="1">
    <location>
        <begin position="289"/>
        <end position="309"/>
    </location>
</feature>
<feature type="transmembrane region" description="Helical" evidence="1">
    <location>
        <begin position="226"/>
        <end position="244"/>
    </location>
</feature>
<evidence type="ECO:0000313" key="3">
    <source>
        <dbReference type="EMBL" id="MCH6470020.1"/>
    </source>
</evidence>
<protein>
    <submittedName>
        <fullName evidence="3">Acyltransferase</fullName>
    </submittedName>
</protein>
<feature type="transmembrane region" description="Helical" evidence="1">
    <location>
        <begin position="92"/>
        <end position="111"/>
    </location>
</feature>
<feature type="transmembrane region" description="Helical" evidence="1">
    <location>
        <begin position="315"/>
        <end position="333"/>
    </location>
</feature>
<dbReference type="PANTHER" id="PTHR23028">
    <property type="entry name" value="ACETYLTRANSFERASE"/>
    <property type="match status" value="1"/>
</dbReference>
<feature type="domain" description="Acyltransferase 3" evidence="2">
    <location>
        <begin position="26"/>
        <end position="326"/>
    </location>
</feature>
<dbReference type="RefSeq" id="WP_241053516.1">
    <property type="nucleotide sequence ID" value="NZ_JAKZBV010000001.1"/>
</dbReference>
<dbReference type="PANTHER" id="PTHR23028:SF53">
    <property type="entry name" value="ACYL_TRANSF_3 DOMAIN-CONTAINING PROTEIN"/>
    <property type="match status" value="1"/>
</dbReference>
<dbReference type="InterPro" id="IPR050879">
    <property type="entry name" value="Acyltransferase_3"/>
</dbReference>
<evidence type="ECO:0000259" key="2">
    <source>
        <dbReference type="Pfam" id="PF01757"/>
    </source>
</evidence>
<dbReference type="EMBL" id="JAKZBV010000001">
    <property type="protein sequence ID" value="MCH6470020.1"/>
    <property type="molecule type" value="Genomic_DNA"/>
</dbReference>
<dbReference type="InterPro" id="IPR002656">
    <property type="entry name" value="Acyl_transf_3_dom"/>
</dbReference>
<accession>A0ABS9U129</accession>
<keyword evidence="1" id="KW-0812">Transmembrane</keyword>
<comment type="caution">
    <text evidence="3">The sequence shown here is derived from an EMBL/GenBank/DDBJ whole genome shotgun (WGS) entry which is preliminary data.</text>
</comment>
<sequence>MNRTLAASTHHRVEGISGSAGLAHIPALDGLRAVAIVLVVVHHGLMPVPFGGAVGVDVFFVLSGYLITTILIREHARTGVISLGRFYLRRLVRLYPPLLLMLAIVFVPVALTTSWKSAAGGSAFALFYLMPIGLESGFQTASAYAHAWSLGVEEWFYFLWPALLLFLVELRLRIVITTGLAGALIVSAALVNISTGHSSYILRAYGLLGGCLLALVLERGWRPPRWSGAVGLVALIAVVLGSTFTRLTTSGVVLADGATALIIAHIVCNGRGRLNRGFSWPPIVYVGRISYEIYLWHYPLLIVLALAVGGDFVDVAWLAIPACLVAAALAEHFTRPLIVKLRRGATGRQDELLPA</sequence>
<dbReference type="GO" id="GO:0016746">
    <property type="term" value="F:acyltransferase activity"/>
    <property type="evidence" value="ECO:0007669"/>
    <property type="project" value="UniProtKB-KW"/>
</dbReference>
<keyword evidence="3" id="KW-0808">Transferase</keyword>
<proteinExistence type="predicted"/>
<evidence type="ECO:0000256" key="1">
    <source>
        <dbReference type="SAM" id="Phobius"/>
    </source>
</evidence>
<feature type="transmembrane region" description="Helical" evidence="1">
    <location>
        <begin position="21"/>
        <end position="44"/>
    </location>
</feature>
<feature type="transmembrane region" description="Helical" evidence="1">
    <location>
        <begin position="200"/>
        <end position="217"/>
    </location>
</feature>
<dbReference type="Proteomes" id="UP001202922">
    <property type="component" value="Unassembled WGS sequence"/>
</dbReference>
<keyword evidence="4" id="KW-1185">Reference proteome</keyword>
<name>A0ABS9U129_9MICC</name>
<keyword evidence="3" id="KW-0012">Acyltransferase</keyword>
<feature type="transmembrane region" description="Helical" evidence="1">
    <location>
        <begin position="250"/>
        <end position="268"/>
    </location>
</feature>
<reference evidence="3 4" key="1">
    <citation type="submission" date="2022-03" db="EMBL/GenBank/DDBJ databases">
        <title>Sinomonas sp. isolated from a soil.</title>
        <authorList>
            <person name="Han J."/>
            <person name="Kim D.-U."/>
        </authorList>
    </citation>
    <scope>NUCLEOTIDE SEQUENCE [LARGE SCALE GENOMIC DNA]</scope>
    <source>
        <strain evidence="3 4">5-5</strain>
    </source>
</reference>
<keyword evidence="1" id="KW-0472">Membrane</keyword>
<dbReference type="Pfam" id="PF01757">
    <property type="entry name" value="Acyl_transf_3"/>
    <property type="match status" value="1"/>
</dbReference>
<organism evidence="3 4">
    <name type="scientific">Sinomonas terrae</name>
    <dbReference type="NCBI Taxonomy" id="2908838"/>
    <lineage>
        <taxon>Bacteria</taxon>
        <taxon>Bacillati</taxon>
        <taxon>Actinomycetota</taxon>
        <taxon>Actinomycetes</taxon>
        <taxon>Micrococcales</taxon>
        <taxon>Micrococcaceae</taxon>
        <taxon>Sinomonas</taxon>
    </lineage>
</organism>